<dbReference type="Proteomes" id="UP000015100">
    <property type="component" value="Unassembled WGS sequence"/>
</dbReference>
<dbReference type="EMBL" id="AQGS01000592">
    <property type="protein sequence ID" value="EPS38015.1"/>
    <property type="molecule type" value="Genomic_DNA"/>
</dbReference>
<dbReference type="HOGENOM" id="CLU_743985_0_0_1"/>
<sequence length="372" mass="40340">MPAPRSQNGSNAPIRPLRILSRPQQPQISGEPPVANSLTKPSNAASQPSKEKNTSSPNLSESVSVAKPQAPRTPVAGRQNQHESRTGGKETVISPSRALIPYTPPLAPPAFIIKKQAVVEEPILRLSIRELLDTSDILETRDLPKLPRLPVAPPAPMMGAEPNDGSAFMSPLTITGTPINPQGHTNNYEPTPVERFLKISDLTTRFLTERLTDLAYDPELSLRLQADFEVFEAAYHALPFERALNPYKVIFASVTALKKSVELRNNDAKIIGGLKEMTMAYDQIRSEALHGRWLRGEQPFPGKAAVAKLGQCGVDLVDSVGWSLRGGDQHCKLPPKVTSAVAPTPGCRTTGKFAKFFATPGVLGGLRKEMGM</sequence>
<reference evidence="3" key="2">
    <citation type="submission" date="2013-04" db="EMBL/GenBank/DDBJ databases">
        <title>Genomic mechanisms accounting for the adaptation to parasitism in nematode-trapping fungi.</title>
        <authorList>
            <person name="Ahren D.G."/>
        </authorList>
    </citation>
    <scope>NUCLEOTIDE SEQUENCE [LARGE SCALE GENOMIC DNA]</scope>
    <source>
        <strain evidence="3">CBS 200.50</strain>
    </source>
</reference>
<accession>S8A4S5</accession>
<comment type="caution">
    <text evidence="2">The sequence shown here is derived from an EMBL/GenBank/DDBJ whole genome shotgun (WGS) entry which is preliminary data.</text>
</comment>
<dbReference type="AlphaFoldDB" id="S8A4S5"/>
<feature type="compositionally biased region" description="Polar residues" evidence="1">
    <location>
        <begin position="1"/>
        <end position="11"/>
    </location>
</feature>
<keyword evidence="3" id="KW-1185">Reference proteome</keyword>
<protein>
    <submittedName>
        <fullName evidence="2">Uncharacterized protein</fullName>
    </submittedName>
</protein>
<evidence type="ECO:0000313" key="2">
    <source>
        <dbReference type="EMBL" id="EPS38015.1"/>
    </source>
</evidence>
<organism evidence="2 3">
    <name type="scientific">Dactylellina haptotyla (strain CBS 200.50)</name>
    <name type="common">Nematode-trapping fungus</name>
    <name type="synonym">Monacrosporium haptotylum</name>
    <dbReference type="NCBI Taxonomy" id="1284197"/>
    <lineage>
        <taxon>Eukaryota</taxon>
        <taxon>Fungi</taxon>
        <taxon>Dikarya</taxon>
        <taxon>Ascomycota</taxon>
        <taxon>Pezizomycotina</taxon>
        <taxon>Orbiliomycetes</taxon>
        <taxon>Orbiliales</taxon>
        <taxon>Orbiliaceae</taxon>
        <taxon>Dactylellina</taxon>
    </lineage>
</organism>
<gene>
    <name evidence="2" type="ORF">H072_8278</name>
</gene>
<dbReference type="OrthoDB" id="5357275at2759"/>
<reference evidence="2 3" key="1">
    <citation type="journal article" date="2013" name="PLoS Genet.">
        <title>Genomic mechanisms accounting for the adaptation to parasitism in nematode-trapping fungi.</title>
        <authorList>
            <person name="Meerupati T."/>
            <person name="Andersson K.M."/>
            <person name="Friman E."/>
            <person name="Kumar D."/>
            <person name="Tunlid A."/>
            <person name="Ahren D."/>
        </authorList>
    </citation>
    <scope>NUCLEOTIDE SEQUENCE [LARGE SCALE GENOMIC DNA]</scope>
    <source>
        <strain evidence="2 3">CBS 200.50</strain>
    </source>
</reference>
<name>S8A4S5_DACHA</name>
<feature type="region of interest" description="Disordered" evidence="1">
    <location>
        <begin position="1"/>
        <end position="95"/>
    </location>
</feature>
<evidence type="ECO:0000313" key="3">
    <source>
        <dbReference type="Proteomes" id="UP000015100"/>
    </source>
</evidence>
<feature type="compositionally biased region" description="Polar residues" evidence="1">
    <location>
        <begin position="36"/>
        <end position="63"/>
    </location>
</feature>
<evidence type="ECO:0000256" key="1">
    <source>
        <dbReference type="SAM" id="MobiDB-lite"/>
    </source>
</evidence>
<proteinExistence type="predicted"/>